<dbReference type="GeneID" id="28936021"/>
<dbReference type="InterPro" id="IPR008971">
    <property type="entry name" value="HSP40/DnaJ_pept-bd"/>
</dbReference>
<dbReference type="PANTHER" id="PTHR43888">
    <property type="entry name" value="DNAJ-LIKE-2, ISOFORM A-RELATED"/>
    <property type="match status" value="1"/>
</dbReference>
<dbReference type="GO" id="GO:0042026">
    <property type="term" value="P:protein refolding"/>
    <property type="evidence" value="ECO:0007669"/>
    <property type="project" value="EnsemblFungi"/>
</dbReference>
<dbReference type="CDD" id="cd10747">
    <property type="entry name" value="DnaJ_C"/>
    <property type="match status" value="1"/>
</dbReference>
<dbReference type="InterPro" id="IPR044713">
    <property type="entry name" value="DNJA1/2-like"/>
</dbReference>
<dbReference type="OrthoDB" id="550424at2759"/>
<dbReference type="PRINTS" id="PR00625">
    <property type="entry name" value="JDOMAIN"/>
</dbReference>
<dbReference type="Gene3D" id="2.60.260.20">
    <property type="entry name" value="Urease metallochaperone UreE, N-terminal domain"/>
    <property type="match status" value="2"/>
</dbReference>
<dbReference type="GO" id="GO:0051082">
    <property type="term" value="F:unfolded protein binding"/>
    <property type="evidence" value="ECO:0007669"/>
    <property type="project" value="EnsemblFungi"/>
</dbReference>
<dbReference type="Gene3D" id="1.10.287.110">
    <property type="entry name" value="DnaJ domain"/>
    <property type="match status" value="1"/>
</dbReference>
<dbReference type="FunFam" id="1.10.287.110:FF:000048">
    <property type="entry name" value="DnaJ family protein"/>
    <property type="match status" value="1"/>
</dbReference>
<dbReference type="CDD" id="cd06257">
    <property type="entry name" value="DnaJ"/>
    <property type="match status" value="1"/>
</dbReference>
<dbReference type="CDD" id="cd10719">
    <property type="entry name" value="DnaJ_zf"/>
    <property type="match status" value="1"/>
</dbReference>
<comment type="caution">
    <text evidence="10">The sequence shown here is derived from an EMBL/GenBank/DDBJ whole genome shotgun (WGS) entry which is preliminary data.</text>
</comment>
<sequence length="414" mass="45829">MVKDTKYYDILEVTPQAGENDLKKAYRKLALKYHPDKNPAAGDKFKEISHAYEVLSDPQKREIYDRHGEEGLLGDGSGGMSGMNAEDIFSQFFGGSMFGGGSNRGHTGPRKGKDLVHSLKVSLEDLYKGKTSKLALQKNVMCSKCDGRGGREGAVKQCGTCNGTGHKTVTRQMGPMIQRFQTICPECNGEGEQIRDKDRCKECKGKKTTSERKVLSVYIDRGMKEGQKIVFSGEGDQGPNIIPGDVIFVLEQKEHHSFKRRDDDLYTVLKIDLITSLAGGKVFLQHLDDRYLEINILPGECIKPGEIKVVEGQGMPSYRHHDHGNLYIRFEVEFPAPHFVTDPSDFSILERILPPRVEQRIPSNAITEEVIINDVDPMQEARAEGAAKGGRGTNGMAEDCDDDNAPPGVSCAHQ</sequence>
<dbReference type="SUPFAM" id="SSF49493">
    <property type="entry name" value="HSP40/DnaJ peptide-binding domain"/>
    <property type="match status" value="2"/>
</dbReference>
<dbReference type="FunFam" id="2.60.260.20:FF:000003">
    <property type="entry name" value="DnaJ subfamily A member 2"/>
    <property type="match status" value="1"/>
</dbReference>
<proteinExistence type="inferred from homology"/>
<dbReference type="GO" id="GO:0140455">
    <property type="term" value="P:cytoplasm protein quality control"/>
    <property type="evidence" value="ECO:0007669"/>
    <property type="project" value="EnsemblFungi"/>
</dbReference>
<dbReference type="Gene3D" id="2.10.230.10">
    <property type="entry name" value="Heat shock protein DnaJ, cysteine-rich domain"/>
    <property type="match status" value="1"/>
</dbReference>
<keyword evidence="5" id="KW-0143">Chaperone</keyword>
<dbReference type="InterPro" id="IPR001623">
    <property type="entry name" value="DnaJ_domain"/>
</dbReference>
<dbReference type="GO" id="GO:0051131">
    <property type="term" value="P:chaperone-mediated protein complex assembly"/>
    <property type="evidence" value="ECO:0007669"/>
    <property type="project" value="EnsemblFungi"/>
</dbReference>
<dbReference type="GO" id="GO:0045047">
    <property type="term" value="P:protein targeting to ER"/>
    <property type="evidence" value="ECO:0007669"/>
    <property type="project" value="EnsemblFungi"/>
</dbReference>
<dbReference type="HAMAP" id="MF_01152">
    <property type="entry name" value="DnaJ"/>
    <property type="match status" value="1"/>
</dbReference>
<evidence type="ECO:0000256" key="4">
    <source>
        <dbReference type="ARBA" id="ARBA00022833"/>
    </source>
</evidence>
<evidence type="ECO:0000256" key="2">
    <source>
        <dbReference type="ARBA" id="ARBA00022737"/>
    </source>
</evidence>
<dbReference type="GO" id="GO:0009267">
    <property type="term" value="P:cellular response to starvation"/>
    <property type="evidence" value="ECO:0007669"/>
    <property type="project" value="EnsemblFungi"/>
</dbReference>
<dbReference type="GO" id="GO:0034605">
    <property type="term" value="P:cellular response to heat"/>
    <property type="evidence" value="ECO:0007669"/>
    <property type="project" value="EnsemblFungi"/>
</dbReference>
<dbReference type="SUPFAM" id="SSF46565">
    <property type="entry name" value="Chaperone J-domain"/>
    <property type="match status" value="1"/>
</dbReference>
<dbReference type="Pfam" id="PF00226">
    <property type="entry name" value="DnaJ"/>
    <property type="match status" value="1"/>
</dbReference>
<dbReference type="GO" id="GO:0001671">
    <property type="term" value="F:ATPase activator activity"/>
    <property type="evidence" value="ECO:0007669"/>
    <property type="project" value="EnsemblFungi"/>
</dbReference>
<dbReference type="GO" id="GO:0030544">
    <property type="term" value="F:Hsp70 protein binding"/>
    <property type="evidence" value="ECO:0007669"/>
    <property type="project" value="InterPro"/>
</dbReference>
<feature type="region of interest" description="Disordered" evidence="7">
    <location>
        <begin position="382"/>
        <end position="414"/>
    </location>
</feature>
<dbReference type="InterPro" id="IPR001305">
    <property type="entry name" value="HSP_DnaJ_Cys-rich_dom"/>
</dbReference>
<keyword evidence="1 6" id="KW-0479">Metal-binding</keyword>
<dbReference type="EMBL" id="LFVZ01000005">
    <property type="protein sequence ID" value="KTW29275.1"/>
    <property type="molecule type" value="Genomic_DNA"/>
</dbReference>
<dbReference type="GO" id="GO:0048471">
    <property type="term" value="C:perinuclear region of cytoplasm"/>
    <property type="evidence" value="ECO:0007669"/>
    <property type="project" value="EnsemblFungi"/>
</dbReference>
<dbReference type="Pfam" id="PF00684">
    <property type="entry name" value="DnaJ_CXXCXGXG"/>
    <property type="match status" value="1"/>
</dbReference>
<dbReference type="FunFam" id="2.10.230.10:FF:000001">
    <property type="entry name" value="DnaJ subfamily A member 2"/>
    <property type="match status" value="1"/>
</dbReference>
<dbReference type="InterPro" id="IPR002939">
    <property type="entry name" value="DnaJ_C"/>
</dbReference>
<dbReference type="GO" id="GO:0036503">
    <property type="term" value="P:ERAD pathway"/>
    <property type="evidence" value="ECO:0007669"/>
    <property type="project" value="EnsemblFungi"/>
</dbReference>
<evidence type="ECO:0000259" key="9">
    <source>
        <dbReference type="PROSITE" id="PS51188"/>
    </source>
</evidence>
<evidence type="ECO:0000256" key="1">
    <source>
        <dbReference type="ARBA" id="ARBA00022723"/>
    </source>
</evidence>
<dbReference type="GO" id="GO:0006458">
    <property type="term" value="P:'de novo' protein folding"/>
    <property type="evidence" value="ECO:0007669"/>
    <property type="project" value="EnsemblFungi"/>
</dbReference>
<keyword evidence="4 6" id="KW-0862">Zinc</keyword>
<dbReference type="VEuPathDB" id="FungiDB:T552_01230"/>
<dbReference type="GO" id="GO:0005524">
    <property type="term" value="F:ATP binding"/>
    <property type="evidence" value="ECO:0007669"/>
    <property type="project" value="InterPro"/>
</dbReference>
<evidence type="ECO:0000313" key="11">
    <source>
        <dbReference type="Proteomes" id="UP000054454"/>
    </source>
</evidence>
<evidence type="ECO:0000313" key="10">
    <source>
        <dbReference type="EMBL" id="KTW29275.1"/>
    </source>
</evidence>
<feature type="zinc finger region" description="CR-type" evidence="6">
    <location>
        <begin position="129"/>
        <end position="212"/>
    </location>
</feature>
<dbReference type="GO" id="GO:0006626">
    <property type="term" value="P:protein targeting to mitochondrion"/>
    <property type="evidence" value="ECO:0007669"/>
    <property type="project" value="EnsemblFungi"/>
</dbReference>
<evidence type="ECO:0000259" key="8">
    <source>
        <dbReference type="PROSITE" id="PS50076"/>
    </source>
</evidence>
<dbReference type="InterPro" id="IPR012724">
    <property type="entry name" value="DnaJ"/>
</dbReference>
<dbReference type="GO" id="GO:0072380">
    <property type="term" value="C:TRC complex"/>
    <property type="evidence" value="ECO:0007669"/>
    <property type="project" value="EnsemblFungi"/>
</dbReference>
<protein>
    <submittedName>
        <fullName evidence="10">Chaperone DnaJ</fullName>
    </submittedName>
</protein>
<dbReference type="SUPFAM" id="SSF57938">
    <property type="entry name" value="DnaJ/Hsp40 cysteine-rich domain"/>
    <property type="match status" value="1"/>
</dbReference>
<keyword evidence="3 6" id="KW-0863">Zinc-finger</keyword>
<dbReference type="Proteomes" id="UP000054454">
    <property type="component" value="Unassembled WGS sequence"/>
</dbReference>
<dbReference type="GO" id="GO:0140454">
    <property type="term" value="P:protein aggregate center assembly"/>
    <property type="evidence" value="ECO:0007669"/>
    <property type="project" value="EnsemblFungi"/>
</dbReference>
<dbReference type="SMART" id="SM00271">
    <property type="entry name" value="DnaJ"/>
    <property type="match status" value="1"/>
</dbReference>
<evidence type="ECO:0000256" key="6">
    <source>
        <dbReference type="PROSITE-ProRule" id="PRU00546"/>
    </source>
</evidence>
<keyword evidence="11" id="KW-1185">Reference proteome</keyword>
<dbReference type="PROSITE" id="PS51188">
    <property type="entry name" value="ZF_CR"/>
    <property type="match status" value="1"/>
</dbReference>
<dbReference type="InterPro" id="IPR036410">
    <property type="entry name" value="HSP_DnaJ_Cys-rich_dom_sf"/>
</dbReference>
<name>A0A0W4ZLM0_PNEC8</name>
<dbReference type="AlphaFoldDB" id="A0A0W4ZLM0"/>
<dbReference type="GO" id="GO:0140453">
    <property type="term" value="C:protein aggregate center"/>
    <property type="evidence" value="ECO:0007669"/>
    <property type="project" value="EnsemblFungi"/>
</dbReference>
<dbReference type="InterPro" id="IPR036869">
    <property type="entry name" value="J_dom_sf"/>
</dbReference>
<accession>A0A0W4ZLM0</accession>
<dbReference type="InterPro" id="IPR018253">
    <property type="entry name" value="DnaJ_domain_CS"/>
</dbReference>
<feature type="domain" description="CR-type" evidence="9">
    <location>
        <begin position="129"/>
        <end position="212"/>
    </location>
</feature>
<dbReference type="RefSeq" id="XP_018226468.1">
    <property type="nucleotide sequence ID" value="XM_018369819.1"/>
</dbReference>
<dbReference type="GO" id="GO:0035719">
    <property type="term" value="P:tRNA import into nucleus"/>
    <property type="evidence" value="ECO:0007669"/>
    <property type="project" value="EnsemblFungi"/>
</dbReference>
<evidence type="ECO:0000256" key="3">
    <source>
        <dbReference type="ARBA" id="ARBA00022771"/>
    </source>
</evidence>
<gene>
    <name evidence="10" type="ORF">T552_01230</name>
</gene>
<feature type="domain" description="J" evidence="8">
    <location>
        <begin position="6"/>
        <end position="68"/>
    </location>
</feature>
<evidence type="ECO:0000256" key="5">
    <source>
        <dbReference type="ARBA" id="ARBA00023186"/>
    </source>
</evidence>
<reference evidence="11" key="1">
    <citation type="journal article" date="2016" name="Nat. Commun.">
        <title>Genome analysis of three Pneumocystis species reveals adaptation mechanisms to life exclusively in mammalian hosts.</title>
        <authorList>
            <person name="Ma L."/>
            <person name="Chen Z."/>
            <person name="Huang D.W."/>
            <person name="Kutty G."/>
            <person name="Ishihara M."/>
            <person name="Wang H."/>
            <person name="Abouelleil A."/>
            <person name="Bishop L."/>
            <person name="Davey E."/>
            <person name="Deng R."/>
            <person name="Deng X."/>
            <person name="Fan L."/>
            <person name="Fantoni G."/>
            <person name="Fitzgerald M."/>
            <person name="Gogineni E."/>
            <person name="Goldberg J.M."/>
            <person name="Handley G."/>
            <person name="Hu X."/>
            <person name="Huber C."/>
            <person name="Jiao X."/>
            <person name="Jones K."/>
            <person name="Levin J.Z."/>
            <person name="Liu Y."/>
            <person name="Macdonald P."/>
            <person name="Melnikov A."/>
            <person name="Raley C."/>
            <person name="Sassi M."/>
            <person name="Sherman B.T."/>
            <person name="Song X."/>
            <person name="Sykes S."/>
            <person name="Tran B."/>
            <person name="Walsh L."/>
            <person name="Xia Y."/>
            <person name="Yang J."/>
            <person name="Young S."/>
            <person name="Zeng Q."/>
            <person name="Zheng X."/>
            <person name="Stephens R."/>
            <person name="Nusbaum C."/>
            <person name="Birren B.W."/>
            <person name="Azadi P."/>
            <person name="Lempicki R.A."/>
            <person name="Cuomo C.A."/>
            <person name="Kovacs J.A."/>
        </authorList>
    </citation>
    <scope>NUCLEOTIDE SEQUENCE [LARGE SCALE GENOMIC DNA]</scope>
    <source>
        <strain evidence="11">B80</strain>
    </source>
</reference>
<dbReference type="PROSITE" id="PS00636">
    <property type="entry name" value="DNAJ_1"/>
    <property type="match status" value="1"/>
</dbReference>
<dbReference type="PROSITE" id="PS50076">
    <property type="entry name" value="DNAJ_2"/>
    <property type="match status" value="1"/>
</dbReference>
<dbReference type="Pfam" id="PF01556">
    <property type="entry name" value="DnaJ_C"/>
    <property type="match status" value="1"/>
</dbReference>
<organism evidence="10 11">
    <name type="scientific">Pneumocystis carinii (strain B80)</name>
    <name type="common">Rat pneumocystis pneumonia agent</name>
    <name type="synonym">Pneumocystis carinii f. sp. carinii</name>
    <dbReference type="NCBI Taxonomy" id="1408658"/>
    <lineage>
        <taxon>Eukaryota</taxon>
        <taxon>Fungi</taxon>
        <taxon>Dikarya</taxon>
        <taxon>Ascomycota</taxon>
        <taxon>Taphrinomycotina</taxon>
        <taxon>Pneumocystomycetes</taxon>
        <taxon>Pneumocystaceae</taxon>
        <taxon>Pneumocystis</taxon>
    </lineage>
</organism>
<dbReference type="GO" id="GO:0140602">
    <property type="term" value="C:nucleolar peripheral inclusion body"/>
    <property type="evidence" value="ECO:0007669"/>
    <property type="project" value="EnsemblFungi"/>
</dbReference>
<evidence type="ECO:0000256" key="7">
    <source>
        <dbReference type="SAM" id="MobiDB-lite"/>
    </source>
</evidence>
<keyword evidence="2" id="KW-0677">Repeat</keyword>
<dbReference type="GO" id="GO:0006511">
    <property type="term" value="P:ubiquitin-dependent protein catabolic process"/>
    <property type="evidence" value="ECO:0007669"/>
    <property type="project" value="EnsemblFungi"/>
</dbReference>
<dbReference type="GO" id="GO:0008270">
    <property type="term" value="F:zinc ion binding"/>
    <property type="evidence" value="ECO:0007669"/>
    <property type="project" value="UniProtKB-KW"/>
</dbReference>